<dbReference type="Gene3D" id="3.60.15.10">
    <property type="entry name" value="Ribonuclease Z/Hydroxyacylglutathione hydrolase-like"/>
    <property type="match status" value="1"/>
</dbReference>
<evidence type="ECO:0000256" key="3">
    <source>
        <dbReference type="ARBA" id="ARBA00022801"/>
    </source>
</evidence>
<dbReference type="GO" id="GO:0016787">
    <property type="term" value="F:hydrolase activity"/>
    <property type="evidence" value="ECO:0007669"/>
    <property type="project" value="UniProtKB-KW"/>
</dbReference>
<dbReference type="InterPro" id="IPR051453">
    <property type="entry name" value="MBL_Glyoxalase_II"/>
</dbReference>
<evidence type="ECO:0000256" key="2">
    <source>
        <dbReference type="ARBA" id="ARBA00022723"/>
    </source>
</evidence>
<dbReference type="KEGG" id="psua:FLK61_24215"/>
<organism evidence="6 7">
    <name type="scientific">Paenalkalicoccus suaedae</name>
    <dbReference type="NCBI Taxonomy" id="2592382"/>
    <lineage>
        <taxon>Bacteria</taxon>
        <taxon>Bacillati</taxon>
        <taxon>Bacillota</taxon>
        <taxon>Bacilli</taxon>
        <taxon>Bacillales</taxon>
        <taxon>Bacillaceae</taxon>
        <taxon>Paenalkalicoccus</taxon>
    </lineage>
</organism>
<evidence type="ECO:0000313" key="7">
    <source>
        <dbReference type="Proteomes" id="UP000318138"/>
    </source>
</evidence>
<reference evidence="7" key="1">
    <citation type="submission" date="2019-07" db="EMBL/GenBank/DDBJ databases">
        <title>Bacillus alkalisoli sp. nov. isolated from saline soil.</title>
        <authorList>
            <person name="Sun J.-Q."/>
            <person name="Xu L."/>
        </authorList>
    </citation>
    <scope>NUCLEOTIDE SEQUENCE [LARGE SCALE GENOMIC DNA]</scope>
    <source>
        <strain evidence="7">M4U3P1</strain>
    </source>
</reference>
<dbReference type="EMBL" id="CP041372">
    <property type="protein sequence ID" value="QKS69892.1"/>
    <property type="molecule type" value="Genomic_DNA"/>
</dbReference>
<evidence type="ECO:0000259" key="5">
    <source>
        <dbReference type="SMART" id="SM00849"/>
    </source>
</evidence>
<dbReference type="SUPFAM" id="SSF56281">
    <property type="entry name" value="Metallo-hydrolase/oxidoreductase"/>
    <property type="match status" value="1"/>
</dbReference>
<dbReference type="InterPro" id="IPR001279">
    <property type="entry name" value="Metallo-B-lactamas"/>
</dbReference>
<keyword evidence="2" id="KW-0479">Metal-binding</keyword>
<keyword evidence="7" id="KW-1185">Reference proteome</keyword>
<evidence type="ECO:0000256" key="1">
    <source>
        <dbReference type="ARBA" id="ARBA00001947"/>
    </source>
</evidence>
<dbReference type="PANTHER" id="PTHR46233">
    <property type="entry name" value="HYDROXYACYLGLUTATHIONE HYDROLASE GLOC"/>
    <property type="match status" value="1"/>
</dbReference>
<keyword evidence="3 6" id="KW-0378">Hydrolase</keyword>
<evidence type="ECO:0000256" key="4">
    <source>
        <dbReference type="ARBA" id="ARBA00022833"/>
    </source>
</evidence>
<dbReference type="SMART" id="SM00849">
    <property type="entry name" value="Lactamase_B"/>
    <property type="match status" value="1"/>
</dbReference>
<dbReference type="CDD" id="cd06262">
    <property type="entry name" value="metallo-hydrolase-like_MBL-fold"/>
    <property type="match status" value="1"/>
</dbReference>
<keyword evidence="4" id="KW-0862">Zinc</keyword>
<dbReference type="PANTHER" id="PTHR46233:SF3">
    <property type="entry name" value="HYDROXYACYLGLUTATHIONE HYDROLASE GLOC"/>
    <property type="match status" value="1"/>
</dbReference>
<gene>
    <name evidence="6" type="ORF">FLK61_24215</name>
</gene>
<accession>A0A859FAT8</accession>
<dbReference type="Proteomes" id="UP000318138">
    <property type="component" value="Chromosome"/>
</dbReference>
<feature type="domain" description="Metallo-beta-lactamase" evidence="5">
    <location>
        <begin position="18"/>
        <end position="205"/>
    </location>
</feature>
<name>A0A859FAT8_9BACI</name>
<evidence type="ECO:0000313" key="6">
    <source>
        <dbReference type="EMBL" id="QKS69892.1"/>
    </source>
</evidence>
<dbReference type="GO" id="GO:0046872">
    <property type="term" value="F:metal ion binding"/>
    <property type="evidence" value="ECO:0007669"/>
    <property type="project" value="UniProtKB-KW"/>
</dbReference>
<dbReference type="AlphaFoldDB" id="A0A859FAT8"/>
<comment type="cofactor">
    <cofactor evidence="1">
        <name>Zn(2+)</name>
        <dbReference type="ChEBI" id="CHEBI:29105"/>
    </cofactor>
</comment>
<dbReference type="Pfam" id="PF00753">
    <property type="entry name" value="Lactamase_B"/>
    <property type="match status" value="1"/>
</dbReference>
<dbReference type="RefSeq" id="WP_176007936.1">
    <property type="nucleotide sequence ID" value="NZ_CP041372.2"/>
</dbReference>
<protein>
    <submittedName>
        <fullName evidence="6">MBL fold metallo-hydrolase</fullName>
    </submittedName>
</protein>
<dbReference type="InterPro" id="IPR036866">
    <property type="entry name" value="RibonucZ/Hydroxyglut_hydro"/>
</dbReference>
<proteinExistence type="predicted"/>
<sequence length="264" mass="30602">MIRIEDTHLTVFQSSLFQTNAAIIHTDDVMIVADPTWLPHEIEAIKAYVNERLGHRELYVIYTHSDFDHIIGSGVFPKATVIATEELAKNPDKEEAMKQIRSFDQQYYVERLYEPAYPSVDIPITHDGQSVQLGDIKATFYKAPGHTHDGLFTVIETLGIFLSGDYLSDVEFPFIYSSYKDYKDTVRKASQIVKNHDISYHVPGHGTVTAVKQEIEERITFSHYYLEHLLDDNDELEKLCREKFRFYEGMHESHLHNKKMAEMK</sequence>